<protein>
    <submittedName>
        <fullName evidence="1">Uncharacterized protein</fullName>
    </submittedName>
</protein>
<gene>
    <name evidence="1" type="ORF">AW09_000382</name>
</gene>
<reference evidence="1 2" key="1">
    <citation type="submission" date="2014-02" db="EMBL/GenBank/DDBJ databases">
        <title>Expanding our view of genomic diversity in Candidatus Accumulibacter clades.</title>
        <authorList>
            <person name="Skennerton C.T."/>
            <person name="Barr J.J."/>
            <person name="Slater F.R."/>
            <person name="Bond P.L."/>
            <person name="Tyson G.W."/>
        </authorList>
    </citation>
    <scope>NUCLEOTIDE SEQUENCE [LARGE SCALE GENOMIC DNA]</scope>
    <source>
        <strain evidence="2">BA-91</strain>
    </source>
</reference>
<evidence type="ECO:0000313" key="1">
    <source>
        <dbReference type="EMBL" id="KFB74326.1"/>
    </source>
</evidence>
<dbReference type="Proteomes" id="UP000020077">
    <property type="component" value="Unassembled WGS sequence"/>
</dbReference>
<evidence type="ECO:0000313" key="2">
    <source>
        <dbReference type="Proteomes" id="UP000020077"/>
    </source>
</evidence>
<proteinExistence type="predicted"/>
<comment type="caution">
    <text evidence="1">The sequence shown here is derived from an EMBL/GenBank/DDBJ whole genome shotgun (WGS) entry which is preliminary data.</text>
</comment>
<dbReference type="AlphaFoldDB" id="A0A080LZQ6"/>
<name>A0A080LZQ6_9PROT</name>
<accession>A0A080LZQ6</accession>
<sequence length="194" mass="21045">MIVAGDHQDTTILCRAGRIGVPENVATAVDTRTLAVPHGEDSLVFGAGKEIELLGSPDGGGCKILIDRRLEDDALGLEMRASFPQRLIESSQRAATVARDKACGIQPGRFVAHALQHRQANEGLRTAQKDASRISRIAAVECGREIAHGILLWWLHVNRNAWVNAHGGNAAPVDLPKENPCYVRKCALMFVLWA</sequence>
<organism evidence="1 2">
    <name type="scientific">Candidatus Accumulibacter phosphatis</name>
    <dbReference type="NCBI Taxonomy" id="327160"/>
    <lineage>
        <taxon>Bacteria</taxon>
        <taxon>Pseudomonadati</taxon>
        <taxon>Pseudomonadota</taxon>
        <taxon>Betaproteobacteria</taxon>
        <taxon>Candidatus Accumulibacter</taxon>
    </lineage>
</organism>
<dbReference type="EMBL" id="JDVG02000059">
    <property type="protein sequence ID" value="KFB74326.1"/>
    <property type="molecule type" value="Genomic_DNA"/>
</dbReference>